<evidence type="ECO:0000313" key="3">
    <source>
        <dbReference type="EMBL" id="MBD8041211.1"/>
    </source>
</evidence>
<sequence length="377" mass="43750">MVINIASFGGRTHMLDTARELEKFGHTVRFYSYVPTKRAMRFGLKKECSYSIYWFAFPFLILFKLFGSGKWREDLYNYCCDLFLSYYMKPCDVFIGQSPMHMRAIKRAKKKYHALTILERGVSHVLFQQKVLESIKSTKNSMSKLHVKRDLKGYNYPDFISVGSEHVKQTFLMYGFPENKIFVNNYGVNLQFFKPTALSGSPIYDVLIVGQWCYRKGCDLIIEAVKDLNIKLLHVGTIIDIDFPDLPNFTHVDSQPEYRLIDYYKQSRVFLMPSRDEGMSLVQPQALACGLPLVCSKNSGGRDLRTSLIDSKYILEMEDYNVTCLKDNIRRSLSLSFEQGTEVRNIMNSKDTLSYKAYGIRYNAFLNKVINNRLKVK</sequence>
<dbReference type="CDD" id="cd03801">
    <property type="entry name" value="GT4_PimA-like"/>
    <property type="match status" value="1"/>
</dbReference>
<keyword evidence="2" id="KW-0808">Transferase</keyword>
<evidence type="ECO:0000256" key="1">
    <source>
        <dbReference type="ARBA" id="ARBA00022676"/>
    </source>
</evidence>
<keyword evidence="1" id="KW-0328">Glycosyltransferase</keyword>
<organism evidence="3 4">
    <name type="scientific">Phocaeicola intestinalis</name>
    <dbReference type="NCBI Taxonomy" id="2762212"/>
    <lineage>
        <taxon>Bacteria</taxon>
        <taxon>Pseudomonadati</taxon>
        <taxon>Bacteroidota</taxon>
        <taxon>Bacteroidia</taxon>
        <taxon>Bacteroidales</taxon>
        <taxon>Bacteroidaceae</taxon>
        <taxon>Phocaeicola</taxon>
    </lineage>
</organism>
<dbReference type="SUPFAM" id="SSF53756">
    <property type="entry name" value="UDP-Glycosyltransferase/glycogen phosphorylase"/>
    <property type="match status" value="1"/>
</dbReference>
<dbReference type="PANTHER" id="PTHR12526">
    <property type="entry name" value="GLYCOSYLTRANSFERASE"/>
    <property type="match status" value="1"/>
</dbReference>
<dbReference type="EMBL" id="JACSPP010000043">
    <property type="protein sequence ID" value="MBD8041211.1"/>
    <property type="molecule type" value="Genomic_DNA"/>
</dbReference>
<accession>A0ABR8YAG7</accession>
<dbReference type="PANTHER" id="PTHR12526:SF510">
    <property type="entry name" value="D-INOSITOL 3-PHOSPHATE GLYCOSYLTRANSFERASE"/>
    <property type="match status" value="1"/>
</dbReference>
<proteinExistence type="predicted"/>
<protein>
    <submittedName>
        <fullName evidence="3">Glycosyltransferase family 4 protein</fullName>
    </submittedName>
</protein>
<evidence type="ECO:0000313" key="4">
    <source>
        <dbReference type="Proteomes" id="UP000620874"/>
    </source>
</evidence>
<evidence type="ECO:0000256" key="2">
    <source>
        <dbReference type="ARBA" id="ARBA00022679"/>
    </source>
</evidence>
<keyword evidence="4" id="KW-1185">Reference proteome</keyword>
<dbReference type="Pfam" id="PF13692">
    <property type="entry name" value="Glyco_trans_1_4"/>
    <property type="match status" value="1"/>
</dbReference>
<comment type="caution">
    <text evidence="3">The sequence shown here is derived from an EMBL/GenBank/DDBJ whole genome shotgun (WGS) entry which is preliminary data.</text>
</comment>
<name>A0ABR8YAG7_9BACT</name>
<gene>
    <name evidence="3" type="ORF">H9625_12345</name>
</gene>
<dbReference type="Proteomes" id="UP000620874">
    <property type="component" value="Unassembled WGS sequence"/>
</dbReference>
<reference evidence="3 4" key="1">
    <citation type="submission" date="2020-08" db="EMBL/GenBank/DDBJ databases">
        <title>A Genomic Blueprint of the Chicken Gut Microbiome.</title>
        <authorList>
            <person name="Gilroy R."/>
            <person name="Ravi A."/>
            <person name="Getino M."/>
            <person name="Pursley I."/>
            <person name="Horton D.L."/>
            <person name="Alikhan N.-F."/>
            <person name="Baker D."/>
            <person name="Gharbi K."/>
            <person name="Hall N."/>
            <person name="Watson M."/>
            <person name="Adriaenssens E.M."/>
            <person name="Foster-Nyarko E."/>
            <person name="Jarju S."/>
            <person name="Secka A."/>
            <person name="Antonio M."/>
            <person name="Oren A."/>
            <person name="Chaudhuri R."/>
            <person name="La Ragione R.M."/>
            <person name="Hildebrand F."/>
            <person name="Pallen M.J."/>
        </authorList>
    </citation>
    <scope>NUCLEOTIDE SEQUENCE [LARGE SCALE GENOMIC DNA]</scope>
    <source>
        <strain evidence="3 4">Sa1CVN1</strain>
    </source>
</reference>
<dbReference type="Gene3D" id="3.40.50.2000">
    <property type="entry name" value="Glycogen Phosphorylase B"/>
    <property type="match status" value="2"/>
</dbReference>
<dbReference type="RefSeq" id="WP_191764584.1">
    <property type="nucleotide sequence ID" value="NZ_JACSPP010000043.1"/>
</dbReference>